<dbReference type="PANTHER" id="PTHR42742">
    <property type="entry name" value="TRANSCRIPTIONAL REPRESSOR MPRA"/>
    <property type="match status" value="1"/>
</dbReference>
<dbReference type="EC" id="5.3.1.8" evidence="3 7"/>
<dbReference type="PIRSF" id="PIRSF036894">
    <property type="entry name" value="PMI_Firm_short"/>
    <property type="match status" value="1"/>
</dbReference>
<dbReference type="InterPro" id="IPR014710">
    <property type="entry name" value="RmlC-like_jellyroll"/>
</dbReference>
<keyword evidence="5 7" id="KW-0862">Zinc</keyword>
<dbReference type="Pfam" id="PF20511">
    <property type="entry name" value="PMI_typeI_cat"/>
    <property type="match status" value="1"/>
</dbReference>
<protein>
    <recommendedName>
        <fullName evidence="3 7">Mannose-6-phosphate isomerase</fullName>
        <ecNumber evidence="3 7">5.3.1.8</ecNumber>
    </recommendedName>
</protein>
<dbReference type="Proteomes" id="UP000292818">
    <property type="component" value="Unassembled WGS sequence"/>
</dbReference>
<dbReference type="CDD" id="cd07010">
    <property type="entry name" value="cupin_PMI_type_I_N_bac"/>
    <property type="match status" value="1"/>
</dbReference>
<evidence type="ECO:0000259" key="11">
    <source>
        <dbReference type="Pfam" id="PF21621"/>
    </source>
</evidence>
<dbReference type="InterPro" id="IPR014628">
    <property type="entry name" value="Man6P_isomerase_Firm_short"/>
</dbReference>
<accession>A0A4Q7E1L0</accession>
<dbReference type="SUPFAM" id="SSF51182">
    <property type="entry name" value="RmlC-like cupins"/>
    <property type="match status" value="1"/>
</dbReference>
<dbReference type="Gene3D" id="2.60.120.10">
    <property type="entry name" value="Jelly Rolls"/>
    <property type="match status" value="2"/>
</dbReference>
<evidence type="ECO:0000256" key="7">
    <source>
        <dbReference type="PIRNR" id="PIRNR036894"/>
    </source>
</evidence>
<sequence length="322" mass="36378">MQMAEPLFLEPVFHEKIWGGTGLKDEFGYQIPSDHTGEAWAISAHPHGPATIKNGPYKGMKLNELWDQHRELFGNAKGDVFPLLTKILDANQDLSVQVHPDNEYARIHEGELGKTESWYVIKAKPGAKLYYGHNAQTREEFAEMVKNGEWKKLLRTVPVHEGDFFYVPHGMVHAVGSGIMVLETQQSSDTTYRMYDFDRVDKKTGKLRELHLQQSIDTVQVPFEMPKLNHEEWDVGDVHVTQFVMAEYFGVFKLDVHGKGDFEIKDGKYRLLSVLDGSCDLTVDGQTYPLKKGDHLILPSTISCYTLDGQATIIASKPGDEA</sequence>
<evidence type="ECO:0000256" key="6">
    <source>
        <dbReference type="ARBA" id="ARBA00023235"/>
    </source>
</evidence>
<evidence type="ECO:0000256" key="2">
    <source>
        <dbReference type="ARBA" id="ARBA00010772"/>
    </source>
</evidence>
<evidence type="ECO:0000256" key="8">
    <source>
        <dbReference type="PIRSR" id="PIRSR036894-1"/>
    </source>
</evidence>
<comment type="catalytic activity">
    <reaction evidence="1 7">
        <text>D-mannose 6-phosphate = D-fructose 6-phosphate</text>
        <dbReference type="Rhea" id="RHEA:12356"/>
        <dbReference type="ChEBI" id="CHEBI:58735"/>
        <dbReference type="ChEBI" id="CHEBI:61527"/>
        <dbReference type="EC" id="5.3.1.8"/>
    </reaction>
</comment>
<evidence type="ECO:0000256" key="1">
    <source>
        <dbReference type="ARBA" id="ARBA00000757"/>
    </source>
</evidence>
<dbReference type="InterPro" id="IPR051804">
    <property type="entry name" value="Carb_Metab_Reg_Kinase/Isom"/>
</dbReference>
<keyword evidence="4 7" id="KW-0479">Metal-binding</keyword>
<dbReference type="AlphaFoldDB" id="A0A4Q7E1L0"/>
<dbReference type="NCBIfam" id="TIGR00218">
    <property type="entry name" value="manA"/>
    <property type="match status" value="1"/>
</dbReference>
<dbReference type="InterPro" id="IPR011051">
    <property type="entry name" value="RmlC_Cupin_sf"/>
</dbReference>
<dbReference type="PANTHER" id="PTHR42742:SF3">
    <property type="entry name" value="FRUCTOKINASE"/>
    <property type="match status" value="1"/>
</dbReference>
<evidence type="ECO:0000313" key="12">
    <source>
        <dbReference type="EMBL" id="RZM17553.1"/>
    </source>
</evidence>
<evidence type="ECO:0000256" key="9">
    <source>
        <dbReference type="PIRSR" id="PIRSR036894-2"/>
    </source>
</evidence>
<dbReference type="GO" id="GO:0005975">
    <property type="term" value="P:carbohydrate metabolic process"/>
    <property type="evidence" value="ECO:0007669"/>
    <property type="project" value="UniProtKB-UniRule"/>
</dbReference>
<feature type="binding site" evidence="8">
    <location>
        <position position="99"/>
    </location>
    <ligand>
        <name>Zn(2+)</name>
        <dbReference type="ChEBI" id="CHEBI:29105"/>
    </ligand>
</feature>
<comment type="caution">
    <text evidence="12">The sequence shown here is derived from an EMBL/GenBank/DDBJ whole genome shotgun (WGS) entry which is preliminary data.</text>
</comment>
<evidence type="ECO:0000256" key="5">
    <source>
        <dbReference type="ARBA" id="ARBA00022833"/>
    </source>
</evidence>
<comment type="cofactor">
    <cofactor evidence="8">
        <name>Zn(2+)</name>
        <dbReference type="ChEBI" id="CHEBI:29105"/>
    </cofactor>
    <text evidence="8">Binds 1 zinc ion per subunit.</text>
</comment>
<keyword evidence="6 7" id="KW-0413">Isomerase</keyword>
<dbReference type="InterPro" id="IPR001250">
    <property type="entry name" value="Man6P_Isoase-1"/>
</dbReference>
<organism evidence="12 13">
    <name type="scientific">Lactobacillus delbrueckii</name>
    <dbReference type="NCBI Taxonomy" id="1584"/>
    <lineage>
        <taxon>Bacteria</taxon>
        <taxon>Bacillati</taxon>
        <taxon>Bacillota</taxon>
        <taxon>Bacilli</taxon>
        <taxon>Lactobacillales</taxon>
        <taxon>Lactobacillaceae</taxon>
        <taxon>Lactobacillus</taxon>
    </lineage>
</organism>
<feature type="active site" evidence="9">
    <location>
        <position position="193"/>
    </location>
</feature>
<gene>
    <name evidence="12" type="ORF">LDELB18P1_0030</name>
</gene>
<evidence type="ECO:0000256" key="4">
    <source>
        <dbReference type="ARBA" id="ARBA00022723"/>
    </source>
</evidence>
<dbReference type="Pfam" id="PF21621">
    <property type="entry name" value="MPI_cupin_dom"/>
    <property type="match status" value="1"/>
</dbReference>
<reference evidence="12 13" key="1">
    <citation type="submission" date="2019-01" db="EMBL/GenBank/DDBJ databases">
        <title>Colonization of the human gut by bovine bacteria present in Parmesan cheese.</title>
        <authorList>
            <person name="Lugli G.A."/>
            <person name="Milani C."/>
        </authorList>
    </citation>
    <scope>NUCLEOTIDE SEQUENCE [LARGE SCALE GENOMIC DNA]</scope>
    <source>
        <strain evidence="12 13">LDELB18P1</strain>
    </source>
</reference>
<feature type="domain" description="Mannose-6-phosphate isomerase cupin" evidence="11">
    <location>
        <begin position="240"/>
        <end position="317"/>
    </location>
</feature>
<feature type="binding site" evidence="8">
    <location>
        <position position="116"/>
    </location>
    <ligand>
        <name>Zn(2+)</name>
        <dbReference type="ChEBI" id="CHEBI:29105"/>
    </ligand>
</feature>
<dbReference type="InterPro" id="IPR049071">
    <property type="entry name" value="MPI_cupin_dom"/>
</dbReference>
<evidence type="ECO:0000256" key="3">
    <source>
        <dbReference type="ARBA" id="ARBA00011956"/>
    </source>
</evidence>
<proteinExistence type="inferred from homology"/>
<feature type="domain" description="Phosphomannose isomerase type I catalytic" evidence="10">
    <location>
        <begin position="8"/>
        <end position="107"/>
    </location>
</feature>
<feature type="binding site" evidence="8">
    <location>
        <position position="173"/>
    </location>
    <ligand>
        <name>Zn(2+)</name>
        <dbReference type="ChEBI" id="CHEBI:29105"/>
    </ligand>
</feature>
<dbReference type="GO" id="GO:0008270">
    <property type="term" value="F:zinc ion binding"/>
    <property type="evidence" value="ECO:0007669"/>
    <property type="project" value="UniProtKB-UniRule"/>
</dbReference>
<name>A0A4Q7E1L0_9LACO</name>
<dbReference type="GO" id="GO:0004476">
    <property type="term" value="F:mannose-6-phosphate isomerase activity"/>
    <property type="evidence" value="ECO:0007669"/>
    <property type="project" value="UniProtKB-UniRule"/>
</dbReference>
<dbReference type="EMBL" id="SETJ01000005">
    <property type="protein sequence ID" value="RZM17553.1"/>
    <property type="molecule type" value="Genomic_DNA"/>
</dbReference>
<comment type="similarity">
    <text evidence="2 7">Belongs to the mannose-6-phosphate isomerase type 1 family.</text>
</comment>
<evidence type="ECO:0000259" key="10">
    <source>
        <dbReference type="Pfam" id="PF20511"/>
    </source>
</evidence>
<evidence type="ECO:0000313" key="13">
    <source>
        <dbReference type="Proteomes" id="UP000292818"/>
    </source>
</evidence>
<dbReference type="InterPro" id="IPR046457">
    <property type="entry name" value="PMI_typeI_cat"/>
</dbReference>